<dbReference type="EMBL" id="AP035881">
    <property type="protein sequence ID" value="BFP49782.1"/>
    <property type="molecule type" value="Genomic_DNA"/>
</dbReference>
<proteinExistence type="predicted"/>
<evidence type="ECO:0008006" key="3">
    <source>
        <dbReference type="Google" id="ProtNLM"/>
    </source>
</evidence>
<reference evidence="2" key="1">
    <citation type="submission" date="2024-07" db="EMBL/GenBank/DDBJ databases">
        <title>Complete genome sequences of cellulolytic bacteria, Kitasatospora sp. CMC57 and Streptomyces sp. CMC78, isolated from Japanese agricultural soil.</title>
        <authorList>
            <person name="Hashimoto T."/>
            <person name="Ito M."/>
            <person name="Iwamoto M."/>
            <person name="Fukahori D."/>
            <person name="Shoda T."/>
            <person name="Sakoda M."/>
            <person name="Morohoshi T."/>
            <person name="Mitsuboshi M."/>
            <person name="Nishizawa T."/>
        </authorList>
    </citation>
    <scope>NUCLEOTIDE SEQUENCE</scope>
    <source>
        <strain evidence="2">CMC57</strain>
    </source>
</reference>
<name>A0AB33K2K3_9ACTN</name>
<dbReference type="AlphaFoldDB" id="A0AB33K2K3"/>
<accession>A0AB33K2K3</accession>
<sequence length="55" mass="6220">MDTPCGDAEKLAVRTDNRIGRVFPKVPDSTAAPSRWGRGRELRRRQQVMLPLRSA</sequence>
<protein>
    <recommendedName>
        <fullName evidence="3">Transposase</fullName>
    </recommendedName>
</protein>
<gene>
    <name evidence="2" type="ORF">KCMC57_61500</name>
</gene>
<evidence type="ECO:0000313" key="2">
    <source>
        <dbReference type="EMBL" id="BFP49782.1"/>
    </source>
</evidence>
<organism evidence="2">
    <name type="scientific">Kitasatospora sp. CMC57</name>
    <dbReference type="NCBI Taxonomy" id="3231513"/>
    <lineage>
        <taxon>Bacteria</taxon>
        <taxon>Bacillati</taxon>
        <taxon>Actinomycetota</taxon>
        <taxon>Actinomycetes</taxon>
        <taxon>Kitasatosporales</taxon>
        <taxon>Streptomycetaceae</taxon>
        <taxon>Kitasatospora</taxon>
    </lineage>
</organism>
<evidence type="ECO:0000256" key="1">
    <source>
        <dbReference type="SAM" id="MobiDB-lite"/>
    </source>
</evidence>
<feature type="region of interest" description="Disordered" evidence="1">
    <location>
        <begin position="23"/>
        <end position="43"/>
    </location>
</feature>